<accession>A0A9D4YTB7</accession>
<sequence length="338" mass="32694">MSTNVPVPALDLTAVGSGESELARKPSFSKKMSTKFKNLVTPRGGKPSSTSPTGTAPDIAKSSITSLFRVPSLPRNKEAAVPAPATAAAAAPQPAAAARAPAAAAATPAAPAQAAGSAPVFAPITAPVAPPRPAVTASAVPSSAPAPAVAAPAAPEAPPAVAAPSGPAPLPTPAAAAPAAPVAAPAPAAREPAVLAEAPTPAKPVPVLEDEALLAAPEPATPGSAEWEQQATLEQSTSASEHSVAAAVTPVDAPADEAASVKVATPAKDSSPLTAKVKAPPRPGTREGKGLSRGLLTFAVLAVAAGLAINGSKKAKGSKPAPAILLVNPVGKTGWGRK</sequence>
<evidence type="ECO:0000313" key="2">
    <source>
        <dbReference type="EMBL" id="KAI3424810.1"/>
    </source>
</evidence>
<keyword evidence="3" id="KW-1185">Reference proteome</keyword>
<evidence type="ECO:0000313" key="3">
    <source>
        <dbReference type="Proteomes" id="UP001055712"/>
    </source>
</evidence>
<proteinExistence type="predicted"/>
<feature type="compositionally biased region" description="Polar residues" evidence="1">
    <location>
        <begin position="227"/>
        <end position="241"/>
    </location>
</feature>
<reference evidence="2" key="2">
    <citation type="submission" date="2020-11" db="EMBL/GenBank/DDBJ databases">
        <authorList>
            <person name="Cecchin M."/>
            <person name="Marcolungo L."/>
            <person name="Rossato M."/>
            <person name="Girolomoni L."/>
            <person name="Cosentino E."/>
            <person name="Cuine S."/>
            <person name="Li-Beisson Y."/>
            <person name="Delledonne M."/>
            <person name="Ballottari M."/>
        </authorList>
    </citation>
    <scope>NUCLEOTIDE SEQUENCE</scope>
    <source>
        <strain evidence="2">211/11P</strain>
        <tissue evidence="2">Whole cell</tissue>
    </source>
</reference>
<dbReference type="EMBL" id="SIDB01000012">
    <property type="protein sequence ID" value="KAI3424810.1"/>
    <property type="molecule type" value="Genomic_DNA"/>
</dbReference>
<feature type="compositionally biased region" description="Low complexity" evidence="1">
    <location>
        <begin position="134"/>
        <end position="165"/>
    </location>
</feature>
<dbReference type="Proteomes" id="UP001055712">
    <property type="component" value="Unassembled WGS sequence"/>
</dbReference>
<feature type="compositionally biased region" description="Low complexity" evidence="1">
    <location>
        <begin position="173"/>
        <end position="199"/>
    </location>
</feature>
<name>A0A9D4YTB7_CHLVU</name>
<feature type="compositionally biased region" description="Low complexity" evidence="1">
    <location>
        <begin position="79"/>
        <end position="127"/>
    </location>
</feature>
<dbReference type="AlphaFoldDB" id="A0A9D4YTB7"/>
<feature type="region of interest" description="Disordered" evidence="1">
    <location>
        <begin position="75"/>
        <end position="203"/>
    </location>
</feature>
<evidence type="ECO:0000256" key="1">
    <source>
        <dbReference type="SAM" id="MobiDB-lite"/>
    </source>
</evidence>
<comment type="caution">
    <text evidence="2">The sequence shown here is derived from an EMBL/GenBank/DDBJ whole genome shotgun (WGS) entry which is preliminary data.</text>
</comment>
<dbReference type="OrthoDB" id="514904at2759"/>
<organism evidence="2 3">
    <name type="scientific">Chlorella vulgaris</name>
    <name type="common">Green alga</name>
    <dbReference type="NCBI Taxonomy" id="3077"/>
    <lineage>
        <taxon>Eukaryota</taxon>
        <taxon>Viridiplantae</taxon>
        <taxon>Chlorophyta</taxon>
        <taxon>core chlorophytes</taxon>
        <taxon>Trebouxiophyceae</taxon>
        <taxon>Chlorellales</taxon>
        <taxon>Chlorellaceae</taxon>
        <taxon>Chlorella clade</taxon>
        <taxon>Chlorella</taxon>
    </lineage>
</organism>
<protein>
    <submittedName>
        <fullName evidence="2">Uncharacterized protein</fullName>
    </submittedName>
</protein>
<gene>
    <name evidence="2" type="ORF">D9Q98_008196</name>
</gene>
<feature type="region of interest" description="Disordered" evidence="1">
    <location>
        <begin position="215"/>
        <end position="291"/>
    </location>
</feature>
<reference evidence="2" key="1">
    <citation type="journal article" date="2019" name="Plant J.">
        <title>Chlorella vulgaris genome assembly and annotation reveals the molecular basis for metabolic acclimation to high light conditions.</title>
        <authorList>
            <person name="Cecchin M."/>
            <person name="Marcolungo L."/>
            <person name="Rossato M."/>
            <person name="Girolomoni L."/>
            <person name="Cosentino E."/>
            <person name="Cuine S."/>
            <person name="Li-Beisson Y."/>
            <person name="Delledonne M."/>
            <person name="Ballottari M."/>
        </authorList>
    </citation>
    <scope>NUCLEOTIDE SEQUENCE</scope>
    <source>
        <strain evidence="2">211/11P</strain>
    </source>
</reference>
<feature type="compositionally biased region" description="Low complexity" evidence="1">
    <location>
        <begin position="244"/>
        <end position="258"/>
    </location>
</feature>
<feature type="region of interest" description="Disordered" evidence="1">
    <location>
        <begin position="18"/>
        <end position="62"/>
    </location>
</feature>